<feature type="transmembrane region" description="Helical" evidence="4">
    <location>
        <begin position="158"/>
        <end position="176"/>
    </location>
</feature>
<feature type="transmembrane region" description="Helical" evidence="4">
    <location>
        <begin position="69"/>
        <end position="87"/>
    </location>
</feature>
<dbReference type="PANTHER" id="PTHR44688">
    <property type="entry name" value="DNA-BINDING TRANSCRIPTIONAL ACTIVATOR DEVR_DOSR"/>
    <property type="match status" value="1"/>
</dbReference>
<feature type="transmembrane region" description="Helical" evidence="4">
    <location>
        <begin position="36"/>
        <end position="57"/>
    </location>
</feature>
<dbReference type="InterPro" id="IPR000792">
    <property type="entry name" value="Tscrpt_reg_LuxR_C"/>
</dbReference>
<dbReference type="RefSeq" id="WP_123207803.1">
    <property type="nucleotide sequence ID" value="NZ_JBHTHO010000004.1"/>
</dbReference>
<dbReference type="AlphaFoldDB" id="A0A3N0B497"/>
<feature type="domain" description="HTH luxR-type" evidence="5">
    <location>
        <begin position="492"/>
        <end position="557"/>
    </location>
</feature>
<evidence type="ECO:0000259" key="5">
    <source>
        <dbReference type="PROSITE" id="PS50043"/>
    </source>
</evidence>
<dbReference type="EMBL" id="QIBX01000001">
    <property type="protein sequence ID" value="RNL41941.1"/>
    <property type="molecule type" value="Genomic_DNA"/>
</dbReference>
<dbReference type="CDD" id="cd06170">
    <property type="entry name" value="LuxR_C_like"/>
    <property type="match status" value="1"/>
</dbReference>
<dbReference type="InterPro" id="IPR036388">
    <property type="entry name" value="WH-like_DNA-bd_sf"/>
</dbReference>
<feature type="transmembrane region" description="Helical" evidence="4">
    <location>
        <begin position="271"/>
        <end position="288"/>
    </location>
</feature>
<keyword evidence="4" id="KW-0472">Membrane</keyword>
<dbReference type="OrthoDB" id="3171620at2"/>
<dbReference type="SUPFAM" id="SSF46894">
    <property type="entry name" value="C-terminal effector domain of the bipartite response regulators"/>
    <property type="match status" value="1"/>
</dbReference>
<dbReference type="SMART" id="SM00421">
    <property type="entry name" value="HTH_LUXR"/>
    <property type="match status" value="1"/>
</dbReference>
<keyword evidence="1" id="KW-0805">Transcription regulation</keyword>
<feature type="transmembrane region" description="Helical" evidence="4">
    <location>
        <begin position="354"/>
        <end position="376"/>
    </location>
</feature>
<keyword evidence="3" id="KW-0804">Transcription</keyword>
<evidence type="ECO:0000256" key="2">
    <source>
        <dbReference type="ARBA" id="ARBA00023125"/>
    </source>
</evidence>
<keyword evidence="4" id="KW-1133">Transmembrane helix</keyword>
<keyword evidence="2" id="KW-0238">DNA-binding</keyword>
<dbReference type="PANTHER" id="PTHR44688:SF16">
    <property type="entry name" value="DNA-BINDING TRANSCRIPTIONAL ACTIVATOR DEVR_DOSR"/>
    <property type="match status" value="1"/>
</dbReference>
<feature type="transmembrane region" description="Helical" evidence="4">
    <location>
        <begin position="300"/>
        <end position="319"/>
    </location>
</feature>
<feature type="transmembrane region" description="Helical" evidence="4">
    <location>
        <begin position="182"/>
        <end position="203"/>
    </location>
</feature>
<feature type="transmembrane region" description="Helical" evidence="4">
    <location>
        <begin position="126"/>
        <end position="146"/>
    </location>
</feature>
<protein>
    <recommendedName>
        <fullName evidence="5">HTH luxR-type domain-containing protein</fullName>
    </recommendedName>
</protein>
<feature type="transmembrane region" description="Helical" evidence="4">
    <location>
        <begin position="388"/>
        <end position="411"/>
    </location>
</feature>
<evidence type="ECO:0000313" key="7">
    <source>
        <dbReference type="Proteomes" id="UP000269591"/>
    </source>
</evidence>
<dbReference type="Gene3D" id="1.10.10.10">
    <property type="entry name" value="Winged helix-like DNA-binding domain superfamily/Winged helix DNA-binding domain"/>
    <property type="match status" value="1"/>
</dbReference>
<keyword evidence="4" id="KW-0812">Transmembrane</keyword>
<dbReference type="GO" id="GO:0006355">
    <property type="term" value="P:regulation of DNA-templated transcription"/>
    <property type="evidence" value="ECO:0007669"/>
    <property type="project" value="InterPro"/>
</dbReference>
<evidence type="ECO:0000256" key="4">
    <source>
        <dbReference type="SAM" id="Phobius"/>
    </source>
</evidence>
<organism evidence="6 7">
    <name type="scientific">Slackia equolifaciens</name>
    <dbReference type="NCBI Taxonomy" id="498718"/>
    <lineage>
        <taxon>Bacteria</taxon>
        <taxon>Bacillati</taxon>
        <taxon>Actinomycetota</taxon>
        <taxon>Coriobacteriia</taxon>
        <taxon>Eggerthellales</taxon>
        <taxon>Eggerthellaceae</taxon>
        <taxon>Slackia</taxon>
    </lineage>
</organism>
<evidence type="ECO:0000313" key="6">
    <source>
        <dbReference type="EMBL" id="RNL41941.1"/>
    </source>
</evidence>
<evidence type="ECO:0000256" key="3">
    <source>
        <dbReference type="ARBA" id="ARBA00023163"/>
    </source>
</evidence>
<dbReference type="PROSITE" id="PS50043">
    <property type="entry name" value="HTH_LUXR_2"/>
    <property type="match status" value="1"/>
</dbReference>
<evidence type="ECO:0000256" key="1">
    <source>
        <dbReference type="ARBA" id="ARBA00023015"/>
    </source>
</evidence>
<proteinExistence type="predicted"/>
<reference evidence="7" key="1">
    <citation type="submission" date="2018-05" db="EMBL/GenBank/DDBJ databases">
        <title>Genome Sequencing of selected type strains of the family Eggerthellaceae.</title>
        <authorList>
            <person name="Danylec N."/>
            <person name="Stoll D.A."/>
            <person name="Doetsch A."/>
            <person name="Huch M."/>
        </authorList>
    </citation>
    <scope>NUCLEOTIDE SEQUENCE [LARGE SCALE GENOMIC DNA]</scope>
    <source>
        <strain evidence="7">DSM 24851</strain>
    </source>
</reference>
<accession>A0A3N0B497</accession>
<gene>
    <name evidence="6" type="ORF">DMP06_00570</name>
</gene>
<dbReference type="GO" id="GO:0003677">
    <property type="term" value="F:DNA binding"/>
    <property type="evidence" value="ECO:0007669"/>
    <property type="project" value="UniProtKB-KW"/>
</dbReference>
<dbReference type="Pfam" id="PF00196">
    <property type="entry name" value="GerE"/>
    <property type="match status" value="1"/>
</dbReference>
<feature type="transmembrane region" description="Helical" evidence="4">
    <location>
        <begin position="331"/>
        <end position="348"/>
    </location>
</feature>
<name>A0A3N0B497_9ACTN</name>
<feature type="transmembrane region" description="Helical" evidence="4">
    <location>
        <begin position="417"/>
        <end position="437"/>
    </location>
</feature>
<comment type="caution">
    <text evidence="6">The sequence shown here is derived from an EMBL/GenBank/DDBJ whole genome shotgun (WGS) entry which is preliminary data.</text>
</comment>
<sequence>MTLKSCASICGSVKDAAKRTLINTLNETPSAFSWRVVGLGLLMAWFYCAYYSCVLVQNPYTIRASEQYWGLSLIVAVCVSIALFALMRKGVQLGDIRHWGFAASACAASATVFIYAAYILDPINERLTIVGAVIAGAALPILLLTWLQELRQCNASALEASVPAAFLCSLALYLPVVAIKNVVSVAIVASFPLLSLAIFSKLLGMRLAQGKSDDEKDAAGAAHHADAAKLTTEANLQLLGASTPAAQDPLSQAHGVGASFYRNAKGLWKNALLFSLLWFNFAFFRGFVSPTYFTDRFDHYLLPFVCAGLLAALILTISFRHARTVSLFTTYRWVLPFACAGYALVFIGEAPWVHFAYTASFIGLVGMQLCALAIIAKNVQRAQIPTGYVLFPLLVAVGVGASTGVTCGIATMQTQGASASSFFPLAMVVLVASVMAWGCDTESLVKAPERSLVPVTQLENNRDAATEPAHMYMMKVPRAELIDRVADLQANALAKQFGLSPREKEILGYLLAGRSRSFVRDELVLSLNTVNTHVRKIYAKTGVHSQQELISLARKDEGGDKHLEASESFLPCMQKSG</sequence>
<dbReference type="PRINTS" id="PR00038">
    <property type="entry name" value="HTHLUXR"/>
</dbReference>
<dbReference type="Proteomes" id="UP000269591">
    <property type="component" value="Unassembled WGS sequence"/>
</dbReference>
<keyword evidence="7" id="KW-1185">Reference proteome</keyword>
<feature type="transmembrane region" description="Helical" evidence="4">
    <location>
        <begin position="99"/>
        <end position="120"/>
    </location>
</feature>
<dbReference type="InterPro" id="IPR016032">
    <property type="entry name" value="Sig_transdc_resp-reg_C-effctor"/>
</dbReference>